<keyword evidence="4 7" id="KW-0267">Excision nuclease</keyword>
<evidence type="ECO:0000259" key="9">
    <source>
        <dbReference type="PROSITE" id="PS50164"/>
    </source>
</evidence>
<dbReference type="Gene3D" id="3.30.420.340">
    <property type="entry name" value="UvrC, RNAse H endonuclease domain"/>
    <property type="match status" value="1"/>
</dbReference>
<dbReference type="GO" id="GO:0009380">
    <property type="term" value="C:excinuclease repair complex"/>
    <property type="evidence" value="ECO:0007669"/>
    <property type="project" value="InterPro"/>
</dbReference>
<dbReference type="Pfam" id="PF08459">
    <property type="entry name" value="UvrC_RNaseH_dom"/>
    <property type="match status" value="1"/>
</dbReference>
<dbReference type="GO" id="GO:0006289">
    <property type="term" value="P:nucleotide-excision repair"/>
    <property type="evidence" value="ECO:0007669"/>
    <property type="project" value="UniProtKB-UniRule"/>
</dbReference>
<dbReference type="GO" id="GO:0005737">
    <property type="term" value="C:cytoplasm"/>
    <property type="evidence" value="ECO:0007669"/>
    <property type="project" value="UniProtKB-SubCell"/>
</dbReference>
<dbReference type="Gene3D" id="3.40.1440.10">
    <property type="entry name" value="GIY-YIG endonuclease"/>
    <property type="match status" value="1"/>
</dbReference>
<keyword evidence="6 7" id="KW-0742">SOS response</keyword>
<dbReference type="Proteomes" id="UP000323844">
    <property type="component" value="Chromosome"/>
</dbReference>
<evidence type="ECO:0000256" key="3">
    <source>
        <dbReference type="ARBA" id="ARBA00022769"/>
    </source>
</evidence>
<evidence type="ECO:0000256" key="6">
    <source>
        <dbReference type="ARBA" id="ARBA00023236"/>
    </source>
</evidence>
<comment type="similarity">
    <text evidence="7">Belongs to the UvrC family.</text>
</comment>
<keyword evidence="2 7" id="KW-0227">DNA damage</keyword>
<feature type="domain" description="GIY-YIG" evidence="9">
    <location>
        <begin position="15"/>
        <end position="91"/>
    </location>
</feature>
<dbReference type="InterPro" id="IPR047296">
    <property type="entry name" value="GIY-YIG_UvrC_Cho"/>
</dbReference>
<dbReference type="PROSITE" id="PS50164">
    <property type="entry name" value="GIY_YIG"/>
    <property type="match status" value="1"/>
</dbReference>
<dbReference type="InterPro" id="IPR050066">
    <property type="entry name" value="UvrABC_protein_C"/>
</dbReference>
<dbReference type="RefSeq" id="WP_148952062.1">
    <property type="nucleotide sequence ID" value="NZ_CP043312.1"/>
</dbReference>
<dbReference type="PANTHER" id="PTHR30562:SF1">
    <property type="entry name" value="UVRABC SYSTEM PROTEIN C"/>
    <property type="match status" value="1"/>
</dbReference>
<dbReference type="AlphaFoldDB" id="A0A5C0UJC3"/>
<organism evidence="11 12">
    <name type="scientific">Candidatus Sneabacter namystus</name>
    <dbReference type="NCBI Taxonomy" id="2601646"/>
    <lineage>
        <taxon>Bacteria</taxon>
        <taxon>Pseudomonadati</taxon>
        <taxon>Pseudomonadota</taxon>
        <taxon>Alphaproteobacteria</taxon>
        <taxon>Rickettsiales</taxon>
        <taxon>Rickettsiaceae</taxon>
        <taxon>Rickettsieae</taxon>
        <taxon>Candidatus Sneabacter</taxon>
    </lineage>
</organism>
<dbReference type="SUPFAM" id="SSF82771">
    <property type="entry name" value="GIY-YIG endonuclease"/>
    <property type="match status" value="1"/>
</dbReference>
<dbReference type="CDD" id="cd10434">
    <property type="entry name" value="GIY-YIG_UvrC_Cho"/>
    <property type="match status" value="1"/>
</dbReference>
<dbReference type="Gene3D" id="1.10.150.20">
    <property type="entry name" value="5' to 3' exonuclease, C-terminal subdomain"/>
    <property type="match status" value="1"/>
</dbReference>
<dbReference type="Gene3D" id="4.10.860.10">
    <property type="entry name" value="UVR domain"/>
    <property type="match status" value="1"/>
</dbReference>
<feature type="domain" description="UVR" evidence="8">
    <location>
        <begin position="200"/>
        <end position="235"/>
    </location>
</feature>
<dbReference type="Pfam" id="PF14520">
    <property type="entry name" value="HHH_5"/>
    <property type="match status" value="1"/>
</dbReference>
<comment type="subcellular location">
    <subcellularLocation>
        <location evidence="7">Cytoplasm</location>
    </subcellularLocation>
</comment>
<keyword evidence="3 7" id="KW-0228">DNA excision</keyword>
<keyword evidence="12" id="KW-1185">Reference proteome</keyword>
<dbReference type="PROSITE" id="PS50151">
    <property type="entry name" value="UVR"/>
    <property type="match status" value="1"/>
</dbReference>
<evidence type="ECO:0000313" key="11">
    <source>
        <dbReference type="EMBL" id="QEK39701.1"/>
    </source>
</evidence>
<dbReference type="OrthoDB" id="9804933at2"/>
<evidence type="ECO:0000256" key="2">
    <source>
        <dbReference type="ARBA" id="ARBA00022763"/>
    </source>
</evidence>
<keyword evidence="1 7" id="KW-0963">Cytoplasm</keyword>
<evidence type="ECO:0000259" key="10">
    <source>
        <dbReference type="PROSITE" id="PS50165"/>
    </source>
</evidence>
<reference evidence="11 12" key="1">
    <citation type="submission" date="2019-08" db="EMBL/GenBank/DDBJ databases">
        <title>Highly reduced genomes of protist endosymbionts show evolutionary convergence.</title>
        <authorList>
            <person name="George E."/>
            <person name="Husnik F."/>
            <person name="Tashyreva D."/>
            <person name="Prokopchuk G."/>
            <person name="Horak A."/>
            <person name="Kwong W.K."/>
            <person name="Lukes J."/>
            <person name="Keeling P.J."/>
        </authorList>
    </citation>
    <scope>NUCLEOTIDE SEQUENCE [LARGE SCALE GENOMIC DNA]</scope>
    <source>
        <strain evidence="11">1621</strain>
    </source>
</reference>
<dbReference type="InterPro" id="IPR001162">
    <property type="entry name" value="UvrC_RNase_H_dom"/>
</dbReference>
<comment type="function">
    <text evidence="7">The UvrABC repair system catalyzes the recognition and processing of DNA lesions. UvrC both incises the 5' and 3' sides of the lesion. The N-terminal half is responsible for the 3' incision and the C-terminal half is responsible for the 5' incision.</text>
</comment>
<evidence type="ECO:0000256" key="5">
    <source>
        <dbReference type="ARBA" id="ARBA00023204"/>
    </source>
</evidence>
<dbReference type="KEGG" id="snay:FZC37_02030"/>
<gene>
    <name evidence="7 11" type="primary">uvrC</name>
    <name evidence="11" type="ORF">FZC37_02030</name>
</gene>
<name>A0A5C0UJC3_9RICK</name>
<dbReference type="SUPFAM" id="SSF46600">
    <property type="entry name" value="C-terminal UvrC-binding domain of UvrB"/>
    <property type="match status" value="1"/>
</dbReference>
<evidence type="ECO:0000256" key="4">
    <source>
        <dbReference type="ARBA" id="ARBA00022881"/>
    </source>
</evidence>
<dbReference type="Pfam" id="PF22920">
    <property type="entry name" value="UvrC_RNaseH"/>
    <property type="match status" value="1"/>
</dbReference>
<dbReference type="FunFam" id="3.40.1440.10:FF:000001">
    <property type="entry name" value="UvrABC system protein C"/>
    <property type="match status" value="1"/>
</dbReference>
<dbReference type="InterPro" id="IPR000305">
    <property type="entry name" value="GIY-YIG_endonuc"/>
</dbReference>
<dbReference type="InterPro" id="IPR001943">
    <property type="entry name" value="UVR_dom"/>
</dbReference>
<dbReference type="GO" id="GO:0009381">
    <property type="term" value="F:excinuclease ABC activity"/>
    <property type="evidence" value="ECO:0007669"/>
    <property type="project" value="UniProtKB-UniRule"/>
</dbReference>
<dbReference type="SMART" id="SM00465">
    <property type="entry name" value="GIYc"/>
    <property type="match status" value="1"/>
</dbReference>
<dbReference type="InterPro" id="IPR010994">
    <property type="entry name" value="RuvA_2-like"/>
</dbReference>
<dbReference type="Pfam" id="PF01541">
    <property type="entry name" value="GIY-YIG"/>
    <property type="match status" value="1"/>
</dbReference>
<dbReference type="EMBL" id="CP043312">
    <property type="protein sequence ID" value="QEK39701.1"/>
    <property type="molecule type" value="Genomic_DNA"/>
</dbReference>
<keyword evidence="5 7" id="KW-0234">DNA repair</keyword>
<comment type="subunit">
    <text evidence="7">Interacts with UvrB in an incision complex.</text>
</comment>
<dbReference type="SUPFAM" id="SSF47781">
    <property type="entry name" value="RuvA domain 2-like"/>
    <property type="match status" value="1"/>
</dbReference>
<dbReference type="InterPro" id="IPR035901">
    <property type="entry name" value="GIY-YIG_endonuc_sf"/>
</dbReference>
<sequence>MSKELIKEVANQAPNTFGVYMMFQKENVIYVGKAKNLHKRLLQYTADNLPYRTKHMVSCVSLVRYTTVMQEFEALILEANLIKKHQPRYNILLKDDKSFPYIKISKNHEFPQLTKYRGKIITSDLYGPFADIASLKKVFSLLQKIFKIRTCSDSYFLNRKRPCIQFEIKRCSAPCTNYITKEEYKESVRQMEIFLKGKNTHLQNILNKQMSIYSQNLEYEKAAMVRDKLLAVKEVQNQSSSAYEKGNCDVIGISIINGTCCVEIFFYRGGQSYGSKKYFFQNLENVSENQILQNFLTLFYSTHIPPEKIMLPNTPVSKHDIEIAFFTLFKKQIKLQITPDNLLVKNANNNAALSLESKLNFTKYHNQFLQDIKNLFGLHFAPSKIELYDNSHIMGEHAVSAMVATTQEGIVKADCRIFVAQPIPNKAKGDDYHLLKVALLKRLESKIPLPNVIIVDGGLGHLNAAKEILKETDIFLVAMSKGKNRNSGQEKFHTLNQRPFTLPKDSSTMLYLQKLRDAVHNLAINAYRKRHNKALFASELDEIKILGKNRKRSLLLHFGSFENLLNADLKSITQVPGIGATLAQRILSSIKKLKKT</sequence>
<dbReference type="InterPro" id="IPR036876">
    <property type="entry name" value="UVR_dom_sf"/>
</dbReference>
<feature type="domain" description="UvrC family homology region profile" evidence="10">
    <location>
        <begin position="250"/>
        <end position="469"/>
    </location>
</feature>
<dbReference type="PROSITE" id="PS50165">
    <property type="entry name" value="UVRC"/>
    <property type="match status" value="1"/>
</dbReference>
<dbReference type="PANTHER" id="PTHR30562">
    <property type="entry name" value="UVRC/OXIDOREDUCTASE"/>
    <property type="match status" value="1"/>
</dbReference>
<dbReference type="GO" id="GO:0003677">
    <property type="term" value="F:DNA binding"/>
    <property type="evidence" value="ECO:0007669"/>
    <property type="project" value="UniProtKB-UniRule"/>
</dbReference>
<dbReference type="GO" id="GO:0009432">
    <property type="term" value="P:SOS response"/>
    <property type="evidence" value="ECO:0007669"/>
    <property type="project" value="UniProtKB-UniRule"/>
</dbReference>
<evidence type="ECO:0000259" key="8">
    <source>
        <dbReference type="PROSITE" id="PS50151"/>
    </source>
</evidence>
<evidence type="ECO:0000256" key="7">
    <source>
        <dbReference type="HAMAP-Rule" id="MF_00203"/>
    </source>
</evidence>
<protein>
    <recommendedName>
        <fullName evidence="7">UvrABC system protein C</fullName>
        <shortName evidence="7">Protein UvrC</shortName>
    </recommendedName>
    <alternativeName>
        <fullName evidence="7">Excinuclease ABC subunit C</fullName>
    </alternativeName>
</protein>
<evidence type="ECO:0000256" key="1">
    <source>
        <dbReference type="ARBA" id="ARBA00022490"/>
    </source>
</evidence>
<dbReference type="InterPro" id="IPR038476">
    <property type="entry name" value="UvrC_RNase_H_dom_sf"/>
</dbReference>
<accession>A0A5C0UJC3</accession>
<dbReference type="NCBIfam" id="TIGR00194">
    <property type="entry name" value="uvrC"/>
    <property type="match status" value="1"/>
</dbReference>
<proteinExistence type="inferred from homology"/>
<evidence type="ECO:0000313" key="12">
    <source>
        <dbReference type="Proteomes" id="UP000323844"/>
    </source>
</evidence>
<dbReference type="HAMAP" id="MF_00203">
    <property type="entry name" value="UvrC"/>
    <property type="match status" value="1"/>
</dbReference>
<dbReference type="InterPro" id="IPR004791">
    <property type="entry name" value="UvrC"/>
</dbReference>